<reference evidence="2" key="1">
    <citation type="journal article" date="2020" name="Nature">
        <title>Giant virus diversity and host interactions through global metagenomics.</title>
        <authorList>
            <person name="Schulz F."/>
            <person name="Roux S."/>
            <person name="Paez-Espino D."/>
            <person name="Jungbluth S."/>
            <person name="Walsh D.A."/>
            <person name="Denef V.J."/>
            <person name="McMahon K.D."/>
            <person name="Konstantinidis K.T."/>
            <person name="Eloe-Fadrosh E.A."/>
            <person name="Kyrpides N.C."/>
            <person name="Woyke T."/>
        </authorList>
    </citation>
    <scope>NUCLEOTIDE SEQUENCE</scope>
    <source>
        <strain evidence="2">GVMAG-M-3300010158-60</strain>
    </source>
</reference>
<dbReference type="Pfam" id="PF19196">
    <property type="entry name" value="DUF5871"/>
    <property type="match status" value="1"/>
</dbReference>
<organism evidence="2">
    <name type="scientific">viral metagenome</name>
    <dbReference type="NCBI Taxonomy" id="1070528"/>
    <lineage>
        <taxon>unclassified sequences</taxon>
        <taxon>metagenomes</taxon>
        <taxon>organismal metagenomes</taxon>
    </lineage>
</organism>
<protein>
    <submittedName>
        <fullName evidence="2">Uncharacterized protein</fullName>
    </submittedName>
</protein>
<evidence type="ECO:0000256" key="1">
    <source>
        <dbReference type="SAM" id="MobiDB-lite"/>
    </source>
</evidence>
<name>A0A6C0BC06_9ZZZZ</name>
<dbReference type="AlphaFoldDB" id="A0A6C0BC06"/>
<accession>A0A6C0BC06</accession>
<feature type="region of interest" description="Disordered" evidence="1">
    <location>
        <begin position="223"/>
        <end position="242"/>
    </location>
</feature>
<evidence type="ECO:0000313" key="2">
    <source>
        <dbReference type="EMBL" id="QHS89261.1"/>
    </source>
</evidence>
<sequence length="321" mass="34378">MSSAVVAPSSFDVSNISITAPKLLPSGAKQAYLNYDSRSLTMQVGSLPVPYGMSAYDKAGPVKYSVDMSLRGYEGENPKAKAIFDCFSALDNYMIEQGVKNSKAWFKADLNKDVVKAFYTPSLRFSKDAEGNPKPYPPTVKVTLKQRDGKFETAVYDDKKRPMTDIPMEEVLVKGANLTALIQCTGVWFAGSKYGLSWKAVQIRVDTLPERIRGFAFLDDGEAAPQPLQGQKKAAPAPAPKQSAFQALADDDEEVDDEEVFVPAPAAAKPAAAPAPAAAVASAVASAVAEEDEDADDFTPVAVPKKAVTKKAVMKSVVKKA</sequence>
<dbReference type="EMBL" id="MN739107">
    <property type="protein sequence ID" value="QHS89261.1"/>
    <property type="molecule type" value="Genomic_DNA"/>
</dbReference>
<dbReference type="InterPro" id="IPR043804">
    <property type="entry name" value="DUF5871"/>
</dbReference>
<proteinExistence type="predicted"/>